<proteinExistence type="predicted"/>
<dbReference type="EMBL" id="VSRR010036748">
    <property type="protein sequence ID" value="MPC73417.1"/>
    <property type="molecule type" value="Genomic_DNA"/>
</dbReference>
<accession>A0A5B7HVY0</accession>
<evidence type="ECO:0000256" key="1">
    <source>
        <dbReference type="SAM" id="MobiDB-lite"/>
    </source>
</evidence>
<feature type="region of interest" description="Disordered" evidence="1">
    <location>
        <begin position="170"/>
        <end position="218"/>
    </location>
</feature>
<feature type="region of interest" description="Disordered" evidence="1">
    <location>
        <begin position="98"/>
        <end position="129"/>
    </location>
</feature>
<organism evidence="2 3">
    <name type="scientific">Portunus trituberculatus</name>
    <name type="common">Swimming crab</name>
    <name type="synonym">Neptunus trituberculatus</name>
    <dbReference type="NCBI Taxonomy" id="210409"/>
    <lineage>
        <taxon>Eukaryota</taxon>
        <taxon>Metazoa</taxon>
        <taxon>Ecdysozoa</taxon>
        <taxon>Arthropoda</taxon>
        <taxon>Crustacea</taxon>
        <taxon>Multicrustacea</taxon>
        <taxon>Malacostraca</taxon>
        <taxon>Eumalacostraca</taxon>
        <taxon>Eucarida</taxon>
        <taxon>Decapoda</taxon>
        <taxon>Pleocyemata</taxon>
        <taxon>Brachyura</taxon>
        <taxon>Eubrachyura</taxon>
        <taxon>Portunoidea</taxon>
        <taxon>Portunidae</taxon>
        <taxon>Portuninae</taxon>
        <taxon>Portunus</taxon>
    </lineage>
</organism>
<keyword evidence="3" id="KW-1185">Reference proteome</keyword>
<dbReference type="AlphaFoldDB" id="A0A5B7HVY0"/>
<sequence length="235" mass="26274">MVRSVPEYGPWCRRSLSLRVPHPKKWMFVARCIGFVGVLRLKSLPRISGDKLLPRITPWKRYNSMGSVSYLFLRQIINNGLGARKCDALNCHAMTDDRRQETVRRRRGSSSNGATASLARPARRTTPHACTRKYAKKCGIMERLSHVTLAALPREKKTYPFMGKEVRKAAATTGKGTASRIVSGSPRGISEDTKEPRGHCSRKAKQGSITPTPSHQSRSSMCYLISGCPLYSHPY</sequence>
<gene>
    <name evidence="2" type="ORF">E2C01_067745</name>
</gene>
<reference evidence="2 3" key="1">
    <citation type="submission" date="2019-05" db="EMBL/GenBank/DDBJ databases">
        <title>Another draft genome of Portunus trituberculatus and its Hox gene families provides insights of decapod evolution.</title>
        <authorList>
            <person name="Jeong J.-H."/>
            <person name="Song I."/>
            <person name="Kim S."/>
            <person name="Choi T."/>
            <person name="Kim D."/>
            <person name="Ryu S."/>
            <person name="Kim W."/>
        </authorList>
    </citation>
    <scope>NUCLEOTIDE SEQUENCE [LARGE SCALE GENOMIC DNA]</scope>
    <source>
        <tissue evidence="2">Muscle</tissue>
    </source>
</reference>
<evidence type="ECO:0000313" key="3">
    <source>
        <dbReference type="Proteomes" id="UP000324222"/>
    </source>
</evidence>
<name>A0A5B7HVY0_PORTR</name>
<evidence type="ECO:0000313" key="2">
    <source>
        <dbReference type="EMBL" id="MPC73417.1"/>
    </source>
</evidence>
<feature type="compositionally biased region" description="Basic and acidic residues" evidence="1">
    <location>
        <begin position="189"/>
        <end position="198"/>
    </location>
</feature>
<protein>
    <submittedName>
        <fullName evidence="2">Uncharacterized protein</fullName>
    </submittedName>
</protein>
<comment type="caution">
    <text evidence="2">The sequence shown here is derived from an EMBL/GenBank/DDBJ whole genome shotgun (WGS) entry which is preliminary data.</text>
</comment>
<feature type="compositionally biased region" description="Polar residues" evidence="1">
    <location>
        <begin position="207"/>
        <end position="218"/>
    </location>
</feature>
<dbReference type="Proteomes" id="UP000324222">
    <property type="component" value="Unassembled WGS sequence"/>
</dbReference>